<keyword evidence="4 7" id="KW-0812">Transmembrane</keyword>
<reference evidence="9 10" key="1">
    <citation type="submission" date="2020-09" db="EMBL/GenBank/DDBJ databases">
        <title>novel species in genus Nocardioides.</title>
        <authorList>
            <person name="Zhang G."/>
        </authorList>
    </citation>
    <scope>NUCLEOTIDE SEQUENCE [LARGE SCALE GENOMIC DNA]</scope>
    <source>
        <strain evidence="9 10">19197</strain>
    </source>
</reference>
<dbReference type="InterPro" id="IPR044049">
    <property type="entry name" value="EccD_transm"/>
</dbReference>
<feature type="transmembrane region" description="Helical" evidence="7">
    <location>
        <begin position="130"/>
        <end position="151"/>
    </location>
</feature>
<feature type="transmembrane region" description="Helical" evidence="7">
    <location>
        <begin position="240"/>
        <end position="260"/>
    </location>
</feature>
<feature type="transmembrane region" description="Helical" evidence="7">
    <location>
        <begin position="352"/>
        <end position="370"/>
    </location>
</feature>
<feature type="domain" description="EccD-like transmembrane" evidence="8">
    <location>
        <begin position="101"/>
        <end position="441"/>
    </location>
</feature>
<dbReference type="InterPro" id="IPR006707">
    <property type="entry name" value="T7SS_EccD"/>
</dbReference>
<feature type="transmembrane region" description="Helical" evidence="7">
    <location>
        <begin position="215"/>
        <end position="234"/>
    </location>
</feature>
<protein>
    <submittedName>
        <fullName evidence="9">Type VII secretion integral membrane protein EccD</fullName>
    </submittedName>
</protein>
<dbReference type="Gene3D" id="3.10.20.90">
    <property type="entry name" value="Phosphatidylinositol 3-kinase Catalytic Subunit, Chain A, domain 1"/>
    <property type="match status" value="1"/>
</dbReference>
<evidence type="ECO:0000313" key="9">
    <source>
        <dbReference type="EMBL" id="MBD3915527.1"/>
    </source>
</evidence>
<comment type="similarity">
    <text evidence="2">Belongs to the EccD/Snm4 family.</text>
</comment>
<comment type="caution">
    <text evidence="9">The sequence shown here is derived from an EMBL/GenBank/DDBJ whole genome shotgun (WGS) entry which is preliminary data.</text>
</comment>
<proteinExistence type="inferred from homology"/>
<dbReference type="InterPro" id="IPR024962">
    <property type="entry name" value="YukD-like"/>
</dbReference>
<evidence type="ECO:0000256" key="5">
    <source>
        <dbReference type="ARBA" id="ARBA00022989"/>
    </source>
</evidence>
<evidence type="ECO:0000259" key="8">
    <source>
        <dbReference type="Pfam" id="PF19053"/>
    </source>
</evidence>
<sequence length="443" mass="44757">MDLAVPLELTVAELMSSLVETLGSDVADQGAAAGGFVLQRSGETALDPSMTLRAAQVRDGEMLHLRMQVGQMPEVAYDDVLEAVADGVLTRSKRWTEEDTARACSWLAALCVGFVLGSCLLAGPSWAAPAAVSGGLALLLVGVSVVLGRAFDRPGTSLVAAGFAIASAFAGGAMAFGGRLTVVSFGADQLLPAAAAAVLVAAVCRVLLPRGVAGFTATIGTGLLAVAGSLAAGVGGLDVAATAAFTAGVALLASPIIPVASFKMSRLNLPIVPTGADDLRAETASVDGTRVLRQAVMADQYMTGIVTALATILGGAAVLLADGDGVQTVLAGVLGGIAALRARLFTGRAQRLSLLLAGAVAGFAVLRAMATSFDTWSAQLALVLGVAILALAMFWLVVVLPGRRYAPPSSRAADIVEALLVLSVLPLILGIMGVYSRIRELVG</sequence>
<evidence type="ECO:0000256" key="4">
    <source>
        <dbReference type="ARBA" id="ARBA00022692"/>
    </source>
</evidence>
<evidence type="ECO:0000256" key="1">
    <source>
        <dbReference type="ARBA" id="ARBA00004651"/>
    </source>
</evidence>
<feature type="transmembrane region" description="Helical" evidence="7">
    <location>
        <begin position="326"/>
        <end position="345"/>
    </location>
</feature>
<dbReference type="Proteomes" id="UP000649289">
    <property type="component" value="Unassembled WGS sequence"/>
</dbReference>
<feature type="transmembrane region" description="Helical" evidence="7">
    <location>
        <begin position="412"/>
        <end position="435"/>
    </location>
</feature>
<keyword evidence="6 7" id="KW-0472">Membrane</keyword>
<dbReference type="PIRSF" id="PIRSF017804">
    <property type="entry name" value="Secretion_EccD1"/>
    <property type="match status" value="1"/>
</dbReference>
<keyword evidence="10" id="KW-1185">Reference proteome</keyword>
<feature type="transmembrane region" description="Helical" evidence="7">
    <location>
        <begin position="103"/>
        <end position="124"/>
    </location>
</feature>
<feature type="transmembrane region" description="Helical" evidence="7">
    <location>
        <begin position="376"/>
        <end position="400"/>
    </location>
</feature>
<feature type="transmembrane region" description="Helical" evidence="7">
    <location>
        <begin position="190"/>
        <end position="208"/>
    </location>
</feature>
<evidence type="ECO:0000256" key="3">
    <source>
        <dbReference type="ARBA" id="ARBA00022475"/>
    </source>
</evidence>
<gene>
    <name evidence="9" type="primary">eccD</name>
    <name evidence="9" type="ORF">IEZ25_12965</name>
</gene>
<evidence type="ECO:0000256" key="6">
    <source>
        <dbReference type="ARBA" id="ARBA00023136"/>
    </source>
</evidence>
<dbReference type="EMBL" id="JACXYY010000005">
    <property type="protein sequence ID" value="MBD3915527.1"/>
    <property type="molecule type" value="Genomic_DNA"/>
</dbReference>
<dbReference type="NCBIfam" id="TIGR03920">
    <property type="entry name" value="T7SS_EccD"/>
    <property type="match status" value="1"/>
</dbReference>
<keyword evidence="3" id="KW-1003">Cell membrane</keyword>
<accession>A0ABR8MHS4</accession>
<feature type="transmembrane region" description="Helical" evidence="7">
    <location>
        <begin position="301"/>
        <end position="320"/>
    </location>
</feature>
<evidence type="ECO:0000256" key="2">
    <source>
        <dbReference type="ARBA" id="ARBA00006162"/>
    </source>
</evidence>
<dbReference type="Pfam" id="PF08817">
    <property type="entry name" value="YukD"/>
    <property type="match status" value="1"/>
</dbReference>
<evidence type="ECO:0000313" key="10">
    <source>
        <dbReference type="Proteomes" id="UP000649289"/>
    </source>
</evidence>
<dbReference type="Pfam" id="PF19053">
    <property type="entry name" value="EccD"/>
    <property type="match status" value="1"/>
</dbReference>
<keyword evidence="5 7" id="KW-1133">Transmembrane helix</keyword>
<organism evidence="9 10">
    <name type="scientific">Nocardioides hwasunensis</name>
    <dbReference type="NCBI Taxonomy" id="397258"/>
    <lineage>
        <taxon>Bacteria</taxon>
        <taxon>Bacillati</taxon>
        <taxon>Actinomycetota</taxon>
        <taxon>Actinomycetes</taxon>
        <taxon>Propionibacteriales</taxon>
        <taxon>Nocardioidaceae</taxon>
        <taxon>Nocardioides</taxon>
    </lineage>
</organism>
<name>A0ABR8MHS4_9ACTN</name>
<comment type="subcellular location">
    <subcellularLocation>
        <location evidence="1">Cell membrane</location>
        <topology evidence="1">Multi-pass membrane protein</topology>
    </subcellularLocation>
</comment>
<evidence type="ECO:0000256" key="7">
    <source>
        <dbReference type="SAM" id="Phobius"/>
    </source>
</evidence>
<feature type="transmembrane region" description="Helical" evidence="7">
    <location>
        <begin position="158"/>
        <end position="178"/>
    </location>
</feature>